<evidence type="ECO:0000313" key="2">
    <source>
        <dbReference type="Proteomes" id="UP000027982"/>
    </source>
</evidence>
<reference evidence="1 2" key="1">
    <citation type="journal article" date="2014" name="PLoS ONE">
        <title>The first complete genome sequence of the class fimbriimonadia in the phylum armatimonadetes.</title>
        <authorList>
            <person name="Hu Z.Y."/>
            <person name="Wang Y.Z."/>
            <person name="Im W.T."/>
            <person name="Wang S.Y."/>
            <person name="Zhao G.P."/>
            <person name="Zheng H.J."/>
            <person name="Quan Z.X."/>
        </authorList>
    </citation>
    <scope>NUCLEOTIDE SEQUENCE [LARGE SCALE GENOMIC DNA]</scope>
    <source>
        <strain evidence="1">Gsoil 348</strain>
    </source>
</reference>
<protein>
    <submittedName>
        <fullName evidence="1">Uncharacterized protein</fullName>
    </submittedName>
</protein>
<dbReference type="KEGG" id="fgi:OP10G_1591"/>
<evidence type="ECO:0000313" key="1">
    <source>
        <dbReference type="EMBL" id="AIE84959.1"/>
    </source>
</evidence>
<gene>
    <name evidence="1" type="ORF">OP10G_1591</name>
</gene>
<name>A0A068NTM3_FIMGI</name>
<proteinExistence type="predicted"/>
<organism evidence="1 2">
    <name type="scientific">Fimbriimonas ginsengisoli Gsoil 348</name>
    <dbReference type="NCBI Taxonomy" id="661478"/>
    <lineage>
        <taxon>Bacteria</taxon>
        <taxon>Bacillati</taxon>
        <taxon>Armatimonadota</taxon>
        <taxon>Fimbriimonadia</taxon>
        <taxon>Fimbriimonadales</taxon>
        <taxon>Fimbriimonadaceae</taxon>
        <taxon>Fimbriimonas</taxon>
    </lineage>
</organism>
<dbReference type="EMBL" id="CP007139">
    <property type="protein sequence ID" value="AIE84959.1"/>
    <property type="molecule type" value="Genomic_DNA"/>
</dbReference>
<accession>A0A068NTM3</accession>
<sequence>MGPKPANGPSDRKAKALGEELHRLLDIRHLADKVIQAAEPWALGAAEPIHINKDVAPSNKDGATWCATD</sequence>
<dbReference type="AlphaFoldDB" id="A0A068NTM3"/>
<dbReference type="HOGENOM" id="CLU_2769769_0_0_0"/>
<keyword evidence="2" id="KW-1185">Reference proteome</keyword>
<dbReference type="Proteomes" id="UP000027982">
    <property type="component" value="Chromosome"/>
</dbReference>